<reference evidence="2 3" key="1">
    <citation type="submission" date="2016-03" db="EMBL/GenBank/DDBJ databases">
        <authorList>
            <person name="Ploux O."/>
        </authorList>
    </citation>
    <scope>NUCLEOTIDE SEQUENCE [LARGE SCALE GENOMIC DNA]</scope>
    <source>
        <strain evidence="2 3">UAMH 11012</strain>
    </source>
</reference>
<accession>A0A1L7XD78</accession>
<dbReference type="InterPro" id="IPR002110">
    <property type="entry name" value="Ankyrin_rpt"/>
</dbReference>
<dbReference type="SMART" id="SM00248">
    <property type="entry name" value="ANK"/>
    <property type="match status" value="1"/>
</dbReference>
<dbReference type="PROSITE" id="PS50088">
    <property type="entry name" value="ANK_REPEAT"/>
    <property type="match status" value="1"/>
</dbReference>
<dbReference type="PROSITE" id="PS50297">
    <property type="entry name" value="ANK_REP_REGION"/>
    <property type="match status" value="1"/>
</dbReference>
<evidence type="ECO:0000313" key="2">
    <source>
        <dbReference type="EMBL" id="CZR63000.1"/>
    </source>
</evidence>
<dbReference type="OrthoDB" id="539213at2759"/>
<dbReference type="EMBL" id="FJOG01000022">
    <property type="protein sequence ID" value="CZR63000.1"/>
    <property type="molecule type" value="Genomic_DNA"/>
</dbReference>
<dbReference type="STRING" id="576137.A0A1L7XD78"/>
<dbReference type="Proteomes" id="UP000184330">
    <property type="component" value="Unassembled WGS sequence"/>
</dbReference>
<organism evidence="2 3">
    <name type="scientific">Phialocephala subalpina</name>
    <dbReference type="NCBI Taxonomy" id="576137"/>
    <lineage>
        <taxon>Eukaryota</taxon>
        <taxon>Fungi</taxon>
        <taxon>Dikarya</taxon>
        <taxon>Ascomycota</taxon>
        <taxon>Pezizomycotina</taxon>
        <taxon>Leotiomycetes</taxon>
        <taxon>Helotiales</taxon>
        <taxon>Mollisiaceae</taxon>
        <taxon>Phialocephala</taxon>
        <taxon>Phialocephala fortinii species complex</taxon>
    </lineage>
</organism>
<dbReference type="Pfam" id="PF12796">
    <property type="entry name" value="Ank_2"/>
    <property type="match status" value="1"/>
</dbReference>
<keyword evidence="3" id="KW-1185">Reference proteome</keyword>
<evidence type="ECO:0000313" key="3">
    <source>
        <dbReference type="Proteomes" id="UP000184330"/>
    </source>
</evidence>
<proteinExistence type="predicted"/>
<keyword evidence="1" id="KW-0040">ANK repeat</keyword>
<evidence type="ECO:0000256" key="1">
    <source>
        <dbReference type="PROSITE-ProRule" id="PRU00023"/>
    </source>
</evidence>
<protein>
    <submittedName>
        <fullName evidence="2">Uncharacterized protein</fullName>
    </submittedName>
</protein>
<dbReference type="InterPro" id="IPR036770">
    <property type="entry name" value="Ankyrin_rpt-contain_sf"/>
</dbReference>
<name>A0A1L7XD78_9HELO</name>
<dbReference type="Gene3D" id="1.25.40.20">
    <property type="entry name" value="Ankyrin repeat-containing domain"/>
    <property type="match status" value="1"/>
</dbReference>
<sequence>MPRATAPRVKYTTDNSLECYEFSRHLSEEVSTIIIMEGVSAASSGIAIVSLAIQLIEITRDMRSFFDDITKAPDEIQRLTFELTQLTNILRDIHVVICIQQAQDGAPYPLSSLNCRFRETKANWLWQDVETLGIIQDSLQEGRGKARKAALSSNALSHYFDDYEFDGNKPCEYRSHIQYSESDQWPLIDFNYIGRYFSASFFSASGTIITSDAEEDPEFSPKDVFFTLVSQSLRMDPVADSSAPIFCLCKTGEIENVQLEFSSGNTSPFVIDQNGRTLLHYAAEGCRADLVQVLLNYGLDANRIEHSWNQTPLMFVPEYNISSTARFDTIRALIIHGHTDITILDRFGTNFLTKYMGDSEGYLWVINQEEFDIDLIQANDRWYHTIATGIGWLFAVHNGDMFIGPQKDYFSINWAPLIQRLLKLGLSPSPWVLEAGTPLDSLFSVIHHEVDSHILADTWLLNLSSAGVDIESYVRTEKLLHSSGFLISQAHTGNWTKEIQRRLVFERRENLDREIIRWEWFHDEEAPASIVLNEFRSLDIPRRFDFSTSWEDHWPFKCTESDLWGSFSITDSARLDKIYAKSRRRWASKTIRLYKAQLAQMGLIYSLAAFTIVAASGNDANAGLPGVRAGTRDINQNIVRVGEKILLEVVDGHGYLGDLKKSSWSIRP</sequence>
<feature type="repeat" description="ANK" evidence="1">
    <location>
        <begin position="274"/>
        <end position="306"/>
    </location>
</feature>
<gene>
    <name evidence="2" type="ORF">PAC_12897</name>
</gene>
<dbReference type="AlphaFoldDB" id="A0A1L7XD78"/>
<dbReference type="SUPFAM" id="SSF48403">
    <property type="entry name" value="Ankyrin repeat"/>
    <property type="match status" value="1"/>
</dbReference>